<dbReference type="Gene3D" id="1.20.1080.10">
    <property type="entry name" value="Glycerol uptake facilitator protein"/>
    <property type="match status" value="2"/>
</dbReference>
<comment type="similarity">
    <text evidence="7">Belongs to the MIP/aquaporin (TC 1.A.8) family. TIP (TC 1.A.8.10) subfamily.</text>
</comment>
<protein>
    <submittedName>
        <fullName evidence="10">Putative aquaporin TIP4-1</fullName>
    </submittedName>
</protein>
<evidence type="ECO:0000313" key="10">
    <source>
        <dbReference type="EnsemblPlants" id="EMT08777"/>
    </source>
</evidence>
<dbReference type="Pfam" id="PF00230">
    <property type="entry name" value="MIP"/>
    <property type="match status" value="2"/>
</dbReference>
<dbReference type="GO" id="GO:0015250">
    <property type="term" value="F:water channel activity"/>
    <property type="evidence" value="ECO:0007669"/>
    <property type="project" value="TreeGrafter"/>
</dbReference>
<reference evidence="10" key="1">
    <citation type="submission" date="2015-06" db="UniProtKB">
        <authorList>
            <consortium name="EnsemblPlants"/>
        </authorList>
    </citation>
    <scope>IDENTIFICATION</scope>
</reference>
<evidence type="ECO:0000256" key="9">
    <source>
        <dbReference type="RuleBase" id="RU000477"/>
    </source>
</evidence>
<dbReference type="SUPFAM" id="SSF81338">
    <property type="entry name" value="Aquaporin-like"/>
    <property type="match status" value="2"/>
</dbReference>
<dbReference type="PANTHER" id="PTHR45665:SF13">
    <property type="entry name" value="AQUAPORIN TIP4-1-RELATED"/>
    <property type="match status" value="1"/>
</dbReference>
<dbReference type="InterPro" id="IPR023271">
    <property type="entry name" value="Aquaporin-like"/>
</dbReference>
<comment type="subcellular location">
    <subcellularLocation>
        <location evidence="1">Endomembrane system</location>
        <topology evidence="1">Multi-pass membrane protein</topology>
    </subcellularLocation>
</comment>
<evidence type="ECO:0000256" key="4">
    <source>
        <dbReference type="ARBA" id="ARBA00022737"/>
    </source>
</evidence>
<name>M8AWF6_AEGTA</name>
<dbReference type="InterPro" id="IPR034294">
    <property type="entry name" value="Aquaporin_transptr"/>
</dbReference>
<dbReference type="InterPro" id="IPR022357">
    <property type="entry name" value="MIP_CS"/>
</dbReference>
<proteinExistence type="inferred from homology"/>
<dbReference type="GO" id="GO:0016020">
    <property type="term" value="C:membrane"/>
    <property type="evidence" value="ECO:0007669"/>
    <property type="project" value="InterPro"/>
</dbReference>
<evidence type="ECO:0000256" key="5">
    <source>
        <dbReference type="ARBA" id="ARBA00022989"/>
    </source>
</evidence>
<organism evidence="10">
    <name type="scientific">Aegilops tauschii</name>
    <name type="common">Tausch's goatgrass</name>
    <name type="synonym">Aegilops squarrosa</name>
    <dbReference type="NCBI Taxonomy" id="37682"/>
    <lineage>
        <taxon>Eukaryota</taxon>
        <taxon>Viridiplantae</taxon>
        <taxon>Streptophyta</taxon>
        <taxon>Embryophyta</taxon>
        <taxon>Tracheophyta</taxon>
        <taxon>Spermatophyta</taxon>
        <taxon>Magnoliopsida</taxon>
        <taxon>Liliopsida</taxon>
        <taxon>Poales</taxon>
        <taxon>Poaceae</taxon>
        <taxon>BOP clade</taxon>
        <taxon>Pooideae</taxon>
        <taxon>Triticodae</taxon>
        <taxon>Triticeae</taxon>
        <taxon>Triticinae</taxon>
        <taxon>Aegilops</taxon>
    </lineage>
</organism>
<dbReference type="GO" id="GO:0012505">
    <property type="term" value="C:endomembrane system"/>
    <property type="evidence" value="ECO:0007669"/>
    <property type="project" value="UniProtKB-SubCell"/>
</dbReference>
<dbReference type="PANTHER" id="PTHR45665">
    <property type="entry name" value="AQUAPORIN-8"/>
    <property type="match status" value="1"/>
</dbReference>
<comment type="function">
    <text evidence="8">Aquaporins facilitate the transport of water and small neutral solutes across cell membranes. May be involved in transport from the vacuolar compartment to the cytoplasm.</text>
</comment>
<dbReference type="PRINTS" id="PR00783">
    <property type="entry name" value="MINTRINSICP"/>
</dbReference>
<accession>M8AWF6</accession>
<sequence length="401" mass="42416">MDTKHADSFDERDVVVDAGCVRAVLGELVLTFLFVFTGVAAAMAAGVPELQGAAMPMATLAGVALAQALAAGVLVTAGFHVSGGHLNPAVTVALLARGHITAFRAVLYVAAQLLASSLACILLRYLSGGQATPVPVHTLGAGIGPMQGLVMEVILTFSLLFVVYATIIDPRTTVPGYGPMLTGLIVGANTIAGGNFSGASMNPARSFGPALATGVWTNHWVYWVGPLVGGPLAGVVYETVFMMDPMVELMCCHDSSFDSSSDFGNELMDNEEYTIILMIAQWIASTERKRKHSRLQTKVILTFSLLFVVYATIIDPRTTVPGYGPMLTRLIVGANTIAGGNFSGASMNPARSFGPALATGVWTNHWIYWVGPLVGGPLAGFVYEMVFMVKKTHEPLLGWDF</sequence>
<dbReference type="InterPro" id="IPR000425">
    <property type="entry name" value="MIP"/>
</dbReference>
<keyword evidence="6" id="KW-0472">Membrane</keyword>
<keyword evidence="5" id="KW-1133">Transmembrane helix</keyword>
<dbReference type="EnsemblPlants" id="EMT08777">
    <property type="protein sequence ID" value="EMT08777"/>
    <property type="gene ID" value="F775_28072"/>
</dbReference>
<keyword evidence="2 9" id="KW-0813">Transport</keyword>
<keyword evidence="4" id="KW-0677">Repeat</keyword>
<evidence type="ECO:0000256" key="7">
    <source>
        <dbReference type="ARBA" id="ARBA00038477"/>
    </source>
</evidence>
<evidence type="ECO:0000256" key="3">
    <source>
        <dbReference type="ARBA" id="ARBA00022692"/>
    </source>
</evidence>
<evidence type="ECO:0000256" key="8">
    <source>
        <dbReference type="ARBA" id="ARBA00060180"/>
    </source>
</evidence>
<evidence type="ECO:0000256" key="1">
    <source>
        <dbReference type="ARBA" id="ARBA00004127"/>
    </source>
</evidence>
<keyword evidence="3 9" id="KW-0812">Transmembrane</keyword>
<dbReference type="AlphaFoldDB" id="M8AWF6"/>
<dbReference type="PROSITE" id="PS00221">
    <property type="entry name" value="MIP"/>
    <property type="match status" value="1"/>
</dbReference>
<evidence type="ECO:0000256" key="6">
    <source>
        <dbReference type="ARBA" id="ARBA00023136"/>
    </source>
</evidence>
<evidence type="ECO:0000256" key="2">
    <source>
        <dbReference type="ARBA" id="ARBA00022448"/>
    </source>
</evidence>
<dbReference type="FunFam" id="1.20.1080.10:FF:000002">
    <property type="entry name" value="Probable aquaporin TIP1-1"/>
    <property type="match status" value="1"/>
</dbReference>